<evidence type="ECO:0000256" key="1">
    <source>
        <dbReference type="SAM" id="Coils"/>
    </source>
</evidence>
<evidence type="ECO:0000313" key="4">
    <source>
        <dbReference type="Proteomes" id="UP000676565"/>
    </source>
</evidence>
<keyword evidence="4" id="KW-1185">Reference proteome</keyword>
<sequence>MSADVRSIAAVIDWHAALTNYGDGLSEAMAGVDLEIHRAFDWLGEQLARWQRAVRDCEEEVVRAKAELAQRKFPTWDGRDPDCTVQEKALRLAKARQEHAEEKVETVRRWIGRLPKMVDEVFTGPSRRLKSILEADLPNSRTELTRRIGALESYAGLRPDYAPGPSASAAPITPAAPAKGVSEETPAEATAGEPSTSETSSAPSPEGGAREGE</sequence>
<dbReference type="EMBL" id="JAGKQQ010000001">
    <property type="protein sequence ID" value="MBP3953834.1"/>
    <property type="molecule type" value="Genomic_DNA"/>
</dbReference>
<name>A0ABS5BJG9_9BACT</name>
<feature type="region of interest" description="Disordered" evidence="2">
    <location>
        <begin position="161"/>
        <end position="213"/>
    </location>
</feature>
<dbReference type="Proteomes" id="UP000676565">
    <property type="component" value="Unassembled WGS sequence"/>
</dbReference>
<evidence type="ECO:0000256" key="2">
    <source>
        <dbReference type="SAM" id="MobiDB-lite"/>
    </source>
</evidence>
<evidence type="ECO:0000313" key="3">
    <source>
        <dbReference type="EMBL" id="MBP3953834.1"/>
    </source>
</evidence>
<keyword evidence="1" id="KW-0175">Coiled coil</keyword>
<dbReference type="RefSeq" id="WP_210651660.1">
    <property type="nucleotide sequence ID" value="NZ_JAGKQQ010000001.1"/>
</dbReference>
<organism evidence="3 4">
    <name type="scientific">Gemmata palustris</name>
    <dbReference type="NCBI Taxonomy" id="2822762"/>
    <lineage>
        <taxon>Bacteria</taxon>
        <taxon>Pseudomonadati</taxon>
        <taxon>Planctomycetota</taxon>
        <taxon>Planctomycetia</taxon>
        <taxon>Gemmatales</taxon>
        <taxon>Gemmataceae</taxon>
        <taxon>Gemmata</taxon>
    </lineage>
</organism>
<feature type="compositionally biased region" description="Low complexity" evidence="2">
    <location>
        <begin position="163"/>
        <end position="207"/>
    </location>
</feature>
<proteinExistence type="predicted"/>
<feature type="coiled-coil region" evidence="1">
    <location>
        <begin position="47"/>
        <end position="105"/>
    </location>
</feature>
<comment type="caution">
    <text evidence="3">The sequence shown here is derived from an EMBL/GenBank/DDBJ whole genome shotgun (WGS) entry which is preliminary data.</text>
</comment>
<accession>A0ABS5BJG9</accession>
<reference evidence="3 4" key="1">
    <citation type="submission" date="2021-04" db="EMBL/GenBank/DDBJ databases">
        <authorList>
            <person name="Ivanova A."/>
        </authorList>
    </citation>
    <scope>NUCLEOTIDE SEQUENCE [LARGE SCALE GENOMIC DNA]</scope>
    <source>
        <strain evidence="3 4">G18</strain>
    </source>
</reference>
<gene>
    <name evidence="3" type="ORF">J8F10_00780</name>
</gene>
<protein>
    <submittedName>
        <fullName evidence="3">Uncharacterized protein</fullName>
    </submittedName>
</protein>